<dbReference type="SMART" id="SM00044">
    <property type="entry name" value="CYCc"/>
    <property type="match status" value="1"/>
</dbReference>
<dbReference type="Pfam" id="PF00211">
    <property type="entry name" value="Guanylate_cyc"/>
    <property type="match status" value="2"/>
</dbReference>
<dbReference type="GO" id="GO:0005524">
    <property type="term" value="F:ATP binding"/>
    <property type="evidence" value="ECO:0007669"/>
    <property type="project" value="UniProtKB-KW"/>
</dbReference>
<feature type="compositionally biased region" description="Basic and acidic residues" evidence="3">
    <location>
        <begin position="7"/>
        <end position="20"/>
    </location>
</feature>
<dbReference type="InterPro" id="IPR029787">
    <property type="entry name" value="Nucleotide_cyclase"/>
</dbReference>
<dbReference type="PANTHER" id="PTHR16305:SF28">
    <property type="entry name" value="GUANYLATE CYCLASE DOMAIN-CONTAINING PROTEIN"/>
    <property type="match status" value="1"/>
</dbReference>
<organism evidence="5 6">
    <name type="scientific">Triparma columacea</name>
    <dbReference type="NCBI Taxonomy" id="722753"/>
    <lineage>
        <taxon>Eukaryota</taxon>
        <taxon>Sar</taxon>
        <taxon>Stramenopiles</taxon>
        <taxon>Ochrophyta</taxon>
        <taxon>Bolidophyceae</taxon>
        <taxon>Parmales</taxon>
        <taxon>Triparmaceae</taxon>
        <taxon>Triparma</taxon>
    </lineage>
</organism>
<evidence type="ECO:0000259" key="4">
    <source>
        <dbReference type="PROSITE" id="PS50125"/>
    </source>
</evidence>
<dbReference type="GO" id="GO:0005737">
    <property type="term" value="C:cytoplasm"/>
    <property type="evidence" value="ECO:0007669"/>
    <property type="project" value="TreeGrafter"/>
</dbReference>
<dbReference type="Gene3D" id="3.40.50.300">
    <property type="entry name" value="P-loop containing nucleotide triphosphate hydrolases"/>
    <property type="match status" value="1"/>
</dbReference>
<dbReference type="PANTHER" id="PTHR16305">
    <property type="entry name" value="TESTICULAR SOLUBLE ADENYLYL CYCLASE"/>
    <property type="match status" value="1"/>
</dbReference>
<dbReference type="OrthoDB" id="195026at2759"/>
<feature type="domain" description="Guanylate cyclase" evidence="4">
    <location>
        <begin position="383"/>
        <end position="550"/>
    </location>
</feature>
<dbReference type="FunFam" id="3.30.70.1230:FF:000017">
    <property type="entry name" value="Adenylate cyclase type 10"/>
    <property type="match status" value="1"/>
</dbReference>
<feature type="domain" description="Guanylate cyclase" evidence="4">
    <location>
        <begin position="683"/>
        <end position="762"/>
    </location>
</feature>
<dbReference type="SUPFAM" id="SSF52540">
    <property type="entry name" value="P-loop containing nucleoside triphosphate hydrolases"/>
    <property type="match status" value="1"/>
</dbReference>
<accession>A0A9W7L785</accession>
<evidence type="ECO:0000313" key="5">
    <source>
        <dbReference type="EMBL" id="GMI34987.1"/>
    </source>
</evidence>
<gene>
    <name evidence="5" type="ORF">TrCOL_g5052</name>
</gene>
<dbReference type="CDD" id="cd07302">
    <property type="entry name" value="CHD"/>
    <property type="match status" value="2"/>
</dbReference>
<reference evidence="6" key="1">
    <citation type="journal article" date="2023" name="Commun. Biol.">
        <title>Genome analysis of Parmales, the sister group of diatoms, reveals the evolutionary specialization of diatoms from phago-mixotrophs to photoautotrophs.</title>
        <authorList>
            <person name="Ban H."/>
            <person name="Sato S."/>
            <person name="Yoshikawa S."/>
            <person name="Yamada K."/>
            <person name="Nakamura Y."/>
            <person name="Ichinomiya M."/>
            <person name="Sato N."/>
            <person name="Blanc-Mathieu R."/>
            <person name="Endo H."/>
            <person name="Kuwata A."/>
            <person name="Ogata H."/>
        </authorList>
    </citation>
    <scope>NUCLEOTIDE SEQUENCE [LARGE SCALE GENOMIC DNA]</scope>
</reference>
<keyword evidence="2" id="KW-0067">ATP-binding</keyword>
<dbReference type="Proteomes" id="UP001165065">
    <property type="component" value="Unassembled WGS sequence"/>
</dbReference>
<feature type="compositionally biased region" description="Polar residues" evidence="3">
    <location>
        <begin position="234"/>
        <end position="245"/>
    </location>
</feature>
<evidence type="ECO:0000313" key="6">
    <source>
        <dbReference type="Proteomes" id="UP001165065"/>
    </source>
</evidence>
<dbReference type="EMBL" id="BRYA01000049">
    <property type="protein sequence ID" value="GMI34987.1"/>
    <property type="molecule type" value="Genomic_DNA"/>
</dbReference>
<sequence>MGRHPTHHTESEIDSPIHEDHGVKHSVLVHVDKNHHTWTALPEVRREGCYRVFDDHSHYSPPAPMPSLTGVRKPSSIIAPHQIQMLALSSNLPNLPAVKAGLDPPRKGSSTRRASFSTDIMVSSPISGSAHISPAKHVHIDLNEDGKEEKKGEEKKGEEDAVGEETKSKRVDPHYLSPVENRRGSFTTIPDDSLFASMGGFSPRRESGIVQSADEASDTVPDSSSAIPPPPLNKQGSSTRPRTNSAMDQAISSMPKMYGSYAHDASLTVDPNSSASPNPSRTHRKKWKKIGRTVLQTSSGRLLEIKGTGATKRNSKIRKGFQQQCMNAVLAVKMFETDRVKVDISKYAVFLPHIISRDIACGGNRFTSRALSKRSSHSHFQAAVLFVDISGFTSLTEKLNQLGTHGAEQLCTHINAIYTKMMTEFKKWGGDVVKFSGDALLVMFEVYEEERLREMGERRQMGGIEPEEDLRYLNFTGLSLSLAEACQRAVSCGVILHDVIHTYPAVDGIKLKLHVGVGCGRCTGHVIGGVLGRWEFILTGEGVEQISEAEPAAGPLETVVSPDVWDFVKEDFDGEVLSYPYAGFVKVEKRVACEKFLPKEENKILLIPKHISYMPSYLPNAVIMNLRAGVCDSTSQAEMRDLTIMFVSSPNLNLKDNIEIQSAVVAIQEATYQMEGSVNKVVVDDKGALILIAFGLPPVVHSDDPKRALASAFLMRHHLHDLGLKCQVGVASGRVFCGIVGAESRKEYTVMGDSVNLAARLMATSKPYEVLCDQSTYEQSLDSIKFKIKEPVKLKGKADLYNVYRPCSFLPPKTEISPAIGRQADIIELEAMVEIVAHDMSNIIIITGKPGMGKHTIAQHLEHICEKNQLVVLRSGIGENIYLEGEVQAKTLFTAWRRVLIQALDILWSERTKQEKIAVRAEASANLIANLPFDIAEEIRHFMEEDELKNVHLLAMMFPEIANLGKQGDKKWFHDLSENDSKIGPDEVNSAPGSPTSRRRTMSDGQETENMYILDPKAHVNIHNDEKRLKKLLQDFFLKFCKRHPCLLTFENTYGMSSSGLAASSWALFHELIKPFHAVREKIAEEITKSEDILESNFDPHDHDLCPKFCFITNAIPRPGVEYIEARANAEAFDTLLELGPMLDTDIDTLMREKLSDHNDIEKGILSWVSDMSEGNPSIIIELCHSIIESKICEVVDDHFQLKKGRTLHEVKLNSRLRHMVLQEFSALPLHDQLIAKMASVYTKEFSEEMLTGHVAQHQKDHSDTPIHLKKCIGNLIKTDIFSVVPQPAWMVNMSTTDASNQTQALEYRSKLMQKAVSELLLESHVTSVARSVNSIGHARRISAFWLQRAVDHEKDSGKQNALVADFLTSVPKYRRESMDADDLESASFLGTSGNSMKRMNSDLANLLEDAAEEDENEAEEKNSGRDSGSRATLFTERLLFDTVDLDNERIADEKLKKEKEEEKKEKEAKAKESGVVIETEEGKEGSFYEDGVDRRGITRNVNGFEEPHSLEGAELWNIDGCEVDLSAKYKLGGQMWYLQSRAVEHSNKGEPIPGIPMNDKAKDSGRLFGDSG</sequence>
<feature type="compositionally biased region" description="Basic and acidic residues" evidence="3">
    <location>
        <begin position="1420"/>
        <end position="1429"/>
    </location>
</feature>
<dbReference type="InterPro" id="IPR001054">
    <property type="entry name" value="A/G_cyclase"/>
</dbReference>
<feature type="region of interest" description="Disordered" evidence="3">
    <location>
        <begin position="978"/>
        <end position="1005"/>
    </location>
</feature>
<evidence type="ECO:0000256" key="2">
    <source>
        <dbReference type="ARBA" id="ARBA00022840"/>
    </source>
</evidence>
<dbReference type="GO" id="GO:0004016">
    <property type="term" value="F:adenylate cyclase activity"/>
    <property type="evidence" value="ECO:0007669"/>
    <property type="project" value="TreeGrafter"/>
</dbReference>
<name>A0A9W7L785_9STRA</name>
<feature type="region of interest" description="Disordered" evidence="3">
    <location>
        <begin position="1"/>
        <end position="20"/>
    </location>
</feature>
<feature type="region of interest" description="Disordered" evidence="3">
    <location>
        <begin position="143"/>
        <end position="245"/>
    </location>
</feature>
<feature type="region of interest" description="Disordered" evidence="3">
    <location>
        <begin position="1547"/>
        <end position="1573"/>
    </location>
</feature>
<protein>
    <recommendedName>
        <fullName evidence="4">Guanylate cyclase domain-containing protein</fullName>
    </recommendedName>
</protein>
<feature type="region of interest" description="Disordered" evidence="3">
    <location>
        <begin position="99"/>
        <end position="118"/>
    </location>
</feature>
<dbReference type="GO" id="GO:0035556">
    <property type="term" value="P:intracellular signal transduction"/>
    <property type="evidence" value="ECO:0007669"/>
    <property type="project" value="InterPro"/>
</dbReference>
<feature type="region of interest" description="Disordered" evidence="3">
    <location>
        <begin position="268"/>
        <end position="289"/>
    </location>
</feature>
<feature type="compositionally biased region" description="Basic and acidic residues" evidence="3">
    <location>
        <begin position="143"/>
        <end position="173"/>
    </location>
</feature>
<dbReference type="InterPro" id="IPR027417">
    <property type="entry name" value="P-loop_NTPase"/>
</dbReference>
<feature type="compositionally biased region" description="Polar residues" evidence="3">
    <location>
        <begin position="269"/>
        <end position="280"/>
    </location>
</feature>
<comment type="caution">
    <text evidence="5">The sequence shown here is derived from an EMBL/GenBank/DDBJ whole genome shotgun (WGS) entry which is preliminary data.</text>
</comment>
<dbReference type="PROSITE" id="PS50125">
    <property type="entry name" value="GUANYLATE_CYCLASE_2"/>
    <property type="match status" value="2"/>
</dbReference>
<proteinExistence type="predicted"/>
<evidence type="ECO:0000256" key="3">
    <source>
        <dbReference type="SAM" id="MobiDB-lite"/>
    </source>
</evidence>
<keyword evidence="1" id="KW-0547">Nucleotide-binding</keyword>
<feature type="region of interest" description="Disordered" evidence="3">
    <location>
        <begin position="1411"/>
        <end position="1430"/>
    </location>
</feature>
<dbReference type="SUPFAM" id="SSF55073">
    <property type="entry name" value="Nucleotide cyclase"/>
    <property type="match status" value="2"/>
</dbReference>
<evidence type="ECO:0000256" key="1">
    <source>
        <dbReference type="ARBA" id="ARBA00022741"/>
    </source>
</evidence>
<dbReference type="Gene3D" id="3.30.70.1230">
    <property type="entry name" value="Nucleotide cyclase"/>
    <property type="match status" value="2"/>
</dbReference>
<keyword evidence="6" id="KW-1185">Reference proteome</keyword>
<dbReference type="GO" id="GO:0009190">
    <property type="term" value="P:cyclic nucleotide biosynthetic process"/>
    <property type="evidence" value="ECO:0007669"/>
    <property type="project" value="InterPro"/>
</dbReference>